<dbReference type="OrthoDB" id="4265398at2"/>
<name>A0A418XH08_9BURK</name>
<evidence type="ECO:0000313" key="3">
    <source>
        <dbReference type="Proteomes" id="UP000284006"/>
    </source>
</evidence>
<dbReference type="Pfam" id="PF22677">
    <property type="entry name" value="Ble-like_N"/>
    <property type="match status" value="1"/>
</dbReference>
<proteinExistence type="predicted"/>
<dbReference type="SUPFAM" id="SSF54593">
    <property type="entry name" value="Glyoxalase/Bleomycin resistance protein/Dihydroxybiphenyl dioxygenase"/>
    <property type="match status" value="1"/>
</dbReference>
<keyword evidence="2" id="KW-0223">Dioxygenase</keyword>
<dbReference type="PANTHER" id="PTHR36503:SF2">
    <property type="entry name" value="BLR2408 PROTEIN"/>
    <property type="match status" value="1"/>
</dbReference>
<dbReference type="GO" id="GO:0051213">
    <property type="term" value="F:dioxygenase activity"/>
    <property type="evidence" value="ECO:0007669"/>
    <property type="project" value="UniProtKB-KW"/>
</dbReference>
<sequence length="133" mass="14766">MNKQIFVNLPVKDLAKSKEFFSALGYTFNPQFTDENAACMIISENSIYAMLLVRDYFKTFTSKPVASAHEVTEVLTCLSCESREEVDGLVAKALAAGGKAPRAAQDYGFMYSHGFEDLDGHIWELAYMSDMPG</sequence>
<dbReference type="InterPro" id="IPR053863">
    <property type="entry name" value="Glyoxy/Ble-like_N"/>
</dbReference>
<dbReference type="AlphaFoldDB" id="A0A418XH08"/>
<organism evidence="2 3">
    <name type="scientific">Massilia cavernae</name>
    <dbReference type="NCBI Taxonomy" id="2320864"/>
    <lineage>
        <taxon>Bacteria</taxon>
        <taxon>Pseudomonadati</taxon>
        <taxon>Pseudomonadota</taxon>
        <taxon>Betaproteobacteria</taxon>
        <taxon>Burkholderiales</taxon>
        <taxon>Oxalobacteraceae</taxon>
        <taxon>Telluria group</taxon>
        <taxon>Massilia</taxon>
    </lineage>
</organism>
<dbReference type="PANTHER" id="PTHR36503">
    <property type="entry name" value="BLR2520 PROTEIN"/>
    <property type="match status" value="1"/>
</dbReference>
<dbReference type="EMBL" id="QYUP01000138">
    <property type="protein sequence ID" value="RJG11753.1"/>
    <property type="molecule type" value="Genomic_DNA"/>
</dbReference>
<protein>
    <submittedName>
        <fullName evidence="2">Glyoxalase/bleomycin resistance/extradiol dioxygenase family protein</fullName>
    </submittedName>
</protein>
<dbReference type="Gene3D" id="3.10.180.10">
    <property type="entry name" value="2,3-Dihydroxybiphenyl 1,2-Dioxygenase, domain 1"/>
    <property type="match status" value="1"/>
</dbReference>
<feature type="domain" description="Glyoxalase/Bleomycin resistance-like N-terminal" evidence="1">
    <location>
        <begin position="5"/>
        <end position="42"/>
    </location>
</feature>
<dbReference type="RefSeq" id="WP_119812117.1">
    <property type="nucleotide sequence ID" value="NZ_QYUP01000138.1"/>
</dbReference>
<keyword evidence="3" id="KW-1185">Reference proteome</keyword>
<dbReference type="InterPro" id="IPR029068">
    <property type="entry name" value="Glyas_Bleomycin-R_OHBP_Dase"/>
</dbReference>
<gene>
    <name evidence="2" type="ORF">D3872_18100</name>
</gene>
<dbReference type="Proteomes" id="UP000284006">
    <property type="component" value="Unassembled WGS sequence"/>
</dbReference>
<comment type="caution">
    <text evidence="2">The sequence shown here is derived from an EMBL/GenBank/DDBJ whole genome shotgun (WGS) entry which is preliminary data.</text>
</comment>
<evidence type="ECO:0000313" key="2">
    <source>
        <dbReference type="EMBL" id="RJG11753.1"/>
    </source>
</evidence>
<accession>A0A418XH08</accession>
<reference evidence="2 3" key="1">
    <citation type="submission" date="2018-09" db="EMBL/GenBank/DDBJ databases">
        <authorList>
            <person name="Zhu H."/>
        </authorList>
    </citation>
    <scope>NUCLEOTIDE SEQUENCE [LARGE SCALE GENOMIC DNA]</scope>
    <source>
        <strain evidence="2 3">K1S02-61</strain>
    </source>
</reference>
<evidence type="ECO:0000259" key="1">
    <source>
        <dbReference type="Pfam" id="PF22677"/>
    </source>
</evidence>
<keyword evidence="2" id="KW-0560">Oxidoreductase</keyword>